<dbReference type="AlphaFoldDB" id="A0A1H3ZR50"/>
<keyword evidence="1" id="KW-0472">Membrane</keyword>
<name>A0A1H3ZR50_9GAMM</name>
<dbReference type="PIRSF" id="PIRSF003203">
    <property type="entry name" value="AzlD"/>
    <property type="match status" value="1"/>
</dbReference>
<keyword evidence="3" id="KW-1185">Reference proteome</keyword>
<dbReference type="EMBL" id="FNRJ01000002">
    <property type="protein sequence ID" value="SEA26187.1"/>
    <property type="molecule type" value="Genomic_DNA"/>
</dbReference>
<reference evidence="3" key="1">
    <citation type="submission" date="2016-10" db="EMBL/GenBank/DDBJ databases">
        <authorList>
            <person name="Varghese N."/>
            <person name="Submissions S."/>
        </authorList>
    </citation>
    <scope>NUCLEOTIDE SEQUENCE [LARGE SCALE GENOMIC DNA]</scope>
    <source>
        <strain evidence="3">DSM 11526</strain>
    </source>
</reference>
<evidence type="ECO:0000256" key="1">
    <source>
        <dbReference type="SAM" id="Phobius"/>
    </source>
</evidence>
<sequence>MEPTAYLLSVIAVAALATFLTRALPFVLLYRWADHPLLKHLGRYLPPVLMVLLLLYALRDALMTGQYLLPSLLSLGLVTALHWLLRNPLISILSGTGLYMLLIQTMPTG</sequence>
<dbReference type="Pfam" id="PF05437">
    <property type="entry name" value="AzlD"/>
    <property type="match status" value="1"/>
</dbReference>
<organism evidence="2 3">
    <name type="scientific">Marinobacterium iners DSM 11526</name>
    <dbReference type="NCBI Taxonomy" id="1122198"/>
    <lineage>
        <taxon>Bacteria</taxon>
        <taxon>Pseudomonadati</taxon>
        <taxon>Pseudomonadota</taxon>
        <taxon>Gammaproteobacteria</taxon>
        <taxon>Oceanospirillales</taxon>
        <taxon>Oceanospirillaceae</taxon>
        <taxon>Marinobacterium</taxon>
    </lineage>
</organism>
<feature type="transmembrane region" description="Helical" evidence="1">
    <location>
        <begin position="64"/>
        <end position="85"/>
    </location>
</feature>
<evidence type="ECO:0000313" key="3">
    <source>
        <dbReference type="Proteomes" id="UP000242469"/>
    </source>
</evidence>
<feature type="transmembrane region" description="Helical" evidence="1">
    <location>
        <begin position="6"/>
        <end position="29"/>
    </location>
</feature>
<proteinExistence type="predicted"/>
<dbReference type="Proteomes" id="UP000242469">
    <property type="component" value="Unassembled WGS sequence"/>
</dbReference>
<dbReference type="OrthoDB" id="5324916at2"/>
<accession>A0A1H3ZR50</accession>
<dbReference type="RefSeq" id="WP_091823294.1">
    <property type="nucleotide sequence ID" value="NZ_FNRJ01000002.1"/>
</dbReference>
<protein>
    <submittedName>
        <fullName evidence="2">Branched-chain amino acid transport protein AzlD</fullName>
    </submittedName>
</protein>
<dbReference type="STRING" id="1122198.SAMN02745729_102141"/>
<keyword evidence="1" id="KW-1133">Transmembrane helix</keyword>
<gene>
    <name evidence="2" type="ORF">SAMN02745729_102141</name>
</gene>
<keyword evidence="1" id="KW-0812">Transmembrane</keyword>
<evidence type="ECO:0000313" key="2">
    <source>
        <dbReference type="EMBL" id="SEA26187.1"/>
    </source>
</evidence>
<dbReference type="InterPro" id="IPR008407">
    <property type="entry name" value="Brnchd-chn_aa_trnsp_AzlD"/>
</dbReference>